<organism evidence="1 2">
    <name type="scientific">Streptomyces phage Immanuel3</name>
    <dbReference type="NCBI Taxonomy" id="2053813"/>
    <lineage>
        <taxon>Viruses</taxon>
        <taxon>Duplodnaviria</taxon>
        <taxon>Heunggongvirae</taxon>
        <taxon>Uroviricota</taxon>
        <taxon>Caudoviricetes</taxon>
        <taxon>Beephvirinae</taxon>
        <taxon>Immanueltrevirus</taxon>
        <taxon>Immanueltrevirus immanuel3</taxon>
    </lineage>
</organism>
<name>A0A2H4PR56_9CAUD</name>
<keyword evidence="2" id="KW-1185">Reference proteome</keyword>
<proteinExistence type="predicted"/>
<protein>
    <submittedName>
        <fullName evidence="1">Holliday junction resolvase</fullName>
    </submittedName>
</protein>
<sequence>MASQSRKHRGYRTQKVFAEYVRKVFPYAEPTGAGRQGRDILGTPGAWFELKARTGFNPLAALKQVEKENDTEDHDVIVLRMNGQGEANIGEWVTCMRVDTLLKLLEEAGYGPQ</sequence>
<gene>
    <name evidence="1" type="ORF">SEA_IMMANUEL3_60</name>
</gene>
<reference evidence="2" key="1">
    <citation type="submission" date="2017-11" db="EMBL/GenBank/DDBJ databases">
        <authorList>
            <person name="McClendondon-Moss T.O."/>
            <person name="Donegan-Quick R.D."/>
            <person name="Bhuiyan S."/>
            <person name="Visi D.K."/>
            <person name="Allen M.S."/>
            <person name="Hughes L.E."/>
            <person name="Garlena R.A."/>
            <person name="Russell D.A."/>
            <person name="Pope W.H."/>
            <person name="Jacobs-Sera D."/>
            <person name="Hendrix R.W."/>
            <person name="Hatfull G.F."/>
        </authorList>
    </citation>
    <scope>NUCLEOTIDE SEQUENCE [LARGE SCALE GENOMIC DNA]</scope>
</reference>
<dbReference type="EMBL" id="MG518520">
    <property type="protein sequence ID" value="ATW69416.1"/>
    <property type="molecule type" value="Genomic_DNA"/>
</dbReference>
<evidence type="ECO:0000313" key="2">
    <source>
        <dbReference type="Proteomes" id="UP000240216"/>
    </source>
</evidence>
<accession>A0A2H4PR56</accession>
<evidence type="ECO:0000313" key="1">
    <source>
        <dbReference type="EMBL" id="ATW69416.1"/>
    </source>
</evidence>
<dbReference type="Proteomes" id="UP000240216">
    <property type="component" value="Segment"/>
</dbReference>